<proteinExistence type="predicted"/>
<name>A0A4R8SNU6_9MYCO</name>
<reference evidence="2 3" key="1">
    <citation type="journal article" date="2019" name="Sci. Rep.">
        <title>Extended insight into the Mycobacterium chelonae-abscessus complex through whole genome sequencing of Mycobacterium salmoniphilum outbreak and Mycobacterium salmoniphilum-like strains.</title>
        <authorList>
            <person name="Behra P.R.K."/>
            <person name="Das S."/>
            <person name="Pettersson B.M.F."/>
            <person name="Shirreff L."/>
            <person name="DuCote T."/>
            <person name="Jacobsson K.G."/>
            <person name="Ennis D.G."/>
            <person name="Kirsebom L.A."/>
        </authorList>
    </citation>
    <scope>NUCLEOTIDE SEQUENCE [LARGE SCALE GENOMIC DNA]</scope>
    <source>
        <strain evidence="2 3">CCUG 60884</strain>
    </source>
</reference>
<evidence type="ECO:0000313" key="3">
    <source>
        <dbReference type="Proteomes" id="UP000294604"/>
    </source>
</evidence>
<dbReference type="Pfam" id="PF09995">
    <property type="entry name" value="MPAB_Lcp_cat"/>
    <property type="match status" value="1"/>
</dbReference>
<gene>
    <name evidence="2" type="ORF">CCUG60884_04520</name>
</gene>
<accession>A0A4R8SNU6</accession>
<comment type="caution">
    <text evidence="2">The sequence shown here is derived from an EMBL/GenBank/DDBJ whole genome shotgun (WGS) entry which is preliminary data.</text>
</comment>
<dbReference type="GO" id="GO:0016491">
    <property type="term" value="F:oxidoreductase activity"/>
    <property type="evidence" value="ECO:0007669"/>
    <property type="project" value="InterPro"/>
</dbReference>
<protein>
    <recommendedName>
        <fullName evidence="1">ER-bound oxygenase mpaB/mpaB'/Rubber oxygenase catalytic domain-containing protein</fullName>
    </recommendedName>
</protein>
<sequence length="388" mass="43617">MRRLTGFDVFPRPEVAAEFARLRTVGDPVAERFVAETIYGELGRERTNELVDRALAGSIEAVPEAPESMRALFAEFENIPEWVDPELIEAGAAVWRRWAYHMGAMANAATMDTYTEGSLAVPLVLAGGYAGQSALHRYLETSRWWIESCRPEAALTPGSRAREISMKVRIMHVSIRKGVQQHVEWDSQRWGLPISQAEMLLTLMGGSVAPGLGLYVLGHITSKREIEACMHFSRYLGHLLGVRCDAIYPTNLADGVRILYMFDTARSYDSGENGRQLIESFVPSFAPAPNAHLGDRLRAAGHLRVQAAHVRLYVRSHIRRQHHIPAPVGGLAYLMARIPLVLMLEAARRVCPPIDRLWQSINIRAWERWHAWALGNEAEQFVAPELRR</sequence>
<dbReference type="InterPro" id="IPR037473">
    <property type="entry name" value="Lcp-like"/>
</dbReference>
<dbReference type="AlphaFoldDB" id="A0A4R8SNU6"/>
<dbReference type="EMBL" id="PECL01000014">
    <property type="protein sequence ID" value="TEA00628.1"/>
    <property type="molecule type" value="Genomic_DNA"/>
</dbReference>
<organism evidence="2 3">
    <name type="scientific">Mycobacteroides salmoniphilum</name>
    <dbReference type="NCBI Taxonomy" id="404941"/>
    <lineage>
        <taxon>Bacteria</taxon>
        <taxon>Bacillati</taxon>
        <taxon>Actinomycetota</taxon>
        <taxon>Actinomycetes</taxon>
        <taxon>Mycobacteriales</taxon>
        <taxon>Mycobacteriaceae</taxon>
        <taxon>Mycobacteroides</taxon>
    </lineage>
</organism>
<evidence type="ECO:0000313" key="2">
    <source>
        <dbReference type="EMBL" id="TEA00628.1"/>
    </source>
</evidence>
<feature type="domain" description="ER-bound oxygenase mpaB/mpaB'/Rubber oxygenase catalytic" evidence="1">
    <location>
        <begin position="95"/>
        <end position="325"/>
    </location>
</feature>
<dbReference type="PANTHER" id="PTHR37539">
    <property type="entry name" value="SECRETED PROTEIN-RELATED"/>
    <property type="match status" value="1"/>
</dbReference>
<dbReference type="InterPro" id="IPR018713">
    <property type="entry name" value="MPAB/Lcp_cat_dom"/>
</dbReference>
<evidence type="ECO:0000259" key="1">
    <source>
        <dbReference type="Pfam" id="PF09995"/>
    </source>
</evidence>
<dbReference type="Proteomes" id="UP000294604">
    <property type="component" value="Unassembled WGS sequence"/>
</dbReference>
<dbReference type="PANTHER" id="PTHR37539:SF1">
    <property type="entry name" value="ER-BOUND OXYGENASE MPAB_MPAB'_RUBBER OXYGENASE CATALYTIC DOMAIN-CONTAINING PROTEIN"/>
    <property type="match status" value="1"/>
</dbReference>